<dbReference type="EMBL" id="PZQS01000001">
    <property type="protein sequence ID" value="PVD39012.1"/>
    <property type="molecule type" value="Genomic_DNA"/>
</dbReference>
<dbReference type="AlphaFoldDB" id="A0A2T7Q015"/>
<evidence type="ECO:0000313" key="2">
    <source>
        <dbReference type="EMBL" id="PVD39012.1"/>
    </source>
</evidence>
<reference evidence="2 3" key="1">
    <citation type="submission" date="2018-04" db="EMBL/GenBank/DDBJ databases">
        <title>The genome of golden apple snail Pomacea canaliculata provides insight into stress tolerance and invasive adaptation.</title>
        <authorList>
            <person name="Liu C."/>
            <person name="Liu B."/>
            <person name="Ren Y."/>
            <person name="Zhang Y."/>
            <person name="Wang H."/>
            <person name="Li S."/>
            <person name="Jiang F."/>
            <person name="Yin L."/>
            <person name="Zhang G."/>
            <person name="Qian W."/>
            <person name="Fan W."/>
        </authorList>
    </citation>
    <scope>NUCLEOTIDE SEQUENCE [LARGE SCALE GENOMIC DNA]</scope>
    <source>
        <strain evidence="2">SZHN2017</strain>
        <tissue evidence="2">Muscle</tissue>
    </source>
</reference>
<evidence type="ECO:0000256" key="1">
    <source>
        <dbReference type="SAM" id="MobiDB-lite"/>
    </source>
</evidence>
<sequence>MTGAVKARDGDSVRLGDAREHEQTSKADQQKITFYEILESSLTSAACHLPFFHPAVMGERGREREEEGMRKLKAAPYLFQEVVSECYKLSEQEKEGGLDCQTLLSADLQMSHVTQWAPTKNPLHTG</sequence>
<comment type="caution">
    <text evidence="2">The sequence shown here is derived from an EMBL/GenBank/DDBJ whole genome shotgun (WGS) entry which is preliminary data.</text>
</comment>
<keyword evidence="3" id="KW-1185">Reference proteome</keyword>
<feature type="region of interest" description="Disordered" evidence="1">
    <location>
        <begin position="1"/>
        <end position="27"/>
    </location>
</feature>
<organism evidence="2 3">
    <name type="scientific">Pomacea canaliculata</name>
    <name type="common">Golden apple snail</name>
    <dbReference type="NCBI Taxonomy" id="400727"/>
    <lineage>
        <taxon>Eukaryota</taxon>
        <taxon>Metazoa</taxon>
        <taxon>Spiralia</taxon>
        <taxon>Lophotrochozoa</taxon>
        <taxon>Mollusca</taxon>
        <taxon>Gastropoda</taxon>
        <taxon>Caenogastropoda</taxon>
        <taxon>Architaenioglossa</taxon>
        <taxon>Ampullarioidea</taxon>
        <taxon>Ampullariidae</taxon>
        <taxon>Pomacea</taxon>
    </lineage>
</organism>
<name>A0A2T7Q015_POMCA</name>
<evidence type="ECO:0000313" key="3">
    <source>
        <dbReference type="Proteomes" id="UP000245119"/>
    </source>
</evidence>
<dbReference type="Proteomes" id="UP000245119">
    <property type="component" value="Linkage Group LG1"/>
</dbReference>
<proteinExistence type="predicted"/>
<gene>
    <name evidence="2" type="ORF">C0Q70_01639</name>
</gene>
<protein>
    <submittedName>
        <fullName evidence="2">Uncharacterized protein</fullName>
    </submittedName>
</protein>
<accession>A0A2T7Q015</accession>